<evidence type="ECO:0008006" key="3">
    <source>
        <dbReference type="Google" id="ProtNLM"/>
    </source>
</evidence>
<sequence>MKTFASLMSMALIAFVLFSCGGKESKTTDPKDSTKTEEQVNNTNPDQLYGVEKGMIEYKMTTMGMPTTMTMYWDNFGKKTYTESVMDMMGIKTVSYMLNDGEFVYSWDGTSKQGTKVKVMKNNNVNYNNLSKEMMDQYHMSKDGTADIQGKTCDVYKMDFEGTKSKTWIWKGIAIKSEVTAMGMTVTTEMTKMEEGASAPDGVFTVPADVKFKEAGAPVK</sequence>
<accession>A0A645CAR1</accession>
<organism evidence="2">
    <name type="scientific">bioreactor metagenome</name>
    <dbReference type="NCBI Taxonomy" id="1076179"/>
    <lineage>
        <taxon>unclassified sequences</taxon>
        <taxon>metagenomes</taxon>
        <taxon>ecological metagenomes</taxon>
    </lineage>
</organism>
<protein>
    <recommendedName>
        <fullName evidence="3">DUF4412 domain-containing protein</fullName>
    </recommendedName>
</protein>
<evidence type="ECO:0000313" key="2">
    <source>
        <dbReference type="EMBL" id="MPM74017.1"/>
    </source>
</evidence>
<dbReference type="PROSITE" id="PS51257">
    <property type="entry name" value="PROKAR_LIPOPROTEIN"/>
    <property type="match status" value="1"/>
</dbReference>
<feature type="compositionally biased region" description="Basic and acidic residues" evidence="1">
    <location>
        <begin position="23"/>
        <end position="38"/>
    </location>
</feature>
<gene>
    <name evidence="2" type="ORF">SDC9_121002</name>
</gene>
<dbReference type="AlphaFoldDB" id="A0A645CAR1"/>
<feature type="region of interest" description="Disordered" evidence="1">
    <location>
        <begin position="23"/>
        <end position="46"/>
    </location>
</feature>
<reference evidence="2" key="1">
    <citation type="submission" date="2019-08" db="EMBL/GenBank/DDBJ databases">
        <authorList>
            <person name="Kucharzyk K."/>
            <person name="Murdoch R.W."/>
            <person name="Higgins S."/>
            <person name="Loffler F."/>
        </authorList>
    </citation>
    <scope>NUCLEOTIDE SEQUENCE</scope>
</reference>
<name>A0A645CAR1_9ZZZZ</name>
<proteinExistence type="predicted"/>
<dbReference type="EMBL" id="VSSQ01025703">
    <property type="protein sequence ID" value="MPM74017.1"/>
    <property type="molecule type" value="Genomic_DNA"/>
</dbReference>
<evidence type="ECO:0000256" key="1">
    <source>
        <dbReference type="SAM" id="MobiDB-lite"/>
    </source>
</evidence>
<comment type="caution">
    <text evidence="2">The sequence shown here is derived from an EMBL/GenBank/DDBJ whole genome shotgun (WGS) entry which is preliminary data.</text>
</comment>